<name>A0A1E3PQW1_9ASCO</name>
<organism evidence="3 4">
    <name type="scientific">Nadsonia fulvescens var. elongata DSM 6958</name>
    <dbReference type="NCBI Taxonomy" id="857566"/>
    <lineage>
        <taxon>Eukaryota</taxon>
        <taxon>Fungi</taxon>
        <taxon>Dikarya</taxon>
        <taxon>Ascomycota</taxon>
        <taxon>Saccharomycotina</taxon>
        <taxon>Dipodascomycetes</taxon>
        <taxon>Dipodascales</taxon>
        <taxon>Dipodascales incertae sedis</taxon>
        <taxon>Nadsonia</taxon>
    </lineage>
</organism>
<sequence length="254" mass="28616">MSASAEVVERAISGTPFNPERDYNHVEDAEYKRLRNLAQQEYEKRARCFSDSKQSYNNGNGVEAKTLSELGKEHGNKMDQYNKQAAGYVFRANNADSDADEIDLHGLYVKEAEEFLEVRIIAAKNRGESRLEAIVGKGLHSKDGVAKLKPAVERLCEQHGLRYSEDQKNAGVIVIDLSTAGGYTSMNNMPSKPNKITKPQQAYHGNNNNNYSQQQQPQYVQQNNNNNNNNDNGNNDIVEQIFSIFCMCVKKFLK</sequence>
<dbReference type="Gene3D" id="3.30.1370.110">
    <property type="match status" value="1"/>
</dbReference>
<gene>
    <name evidence="3" type="ORF">NADFUDRAFT_48491</name>
</gene>
<dbReference type="AlphaFoldDB" id="A0A1E3PQW1"/>
<dbReference type="SUPFAM" id="SSF160443">
    <property type="entry name" value="SMR domain-like"/>
    <property type="match status" value="1"/>
</dbReference>
<dbReference type="STRING" id="857566.A0A1E3PQW1"/>
<reference evidence="3 4" key="1">
    <citation type="journal article" date="2016" name="Proc. Natl. Acad. Sci. U.S.A.">
        <title>Comparative genomics of biotechnologically important yeasts.</title>
        <authorList>
            <person name="Riley R."/>
            <person name="Haridas S."/>
            <person name="Wolfe K.H."/>
            <person name="Lopes M.R."/>
            <person name="Hittinger C.T."/>
            <person name="Goeker M."/>
            <person name="Salamov A.A."/>
            <person name="Wisecaver J.H."/>
            <person name="Long T.M."/>
            <person name="Calvey C.H."/>
            <person name="Aerts A.L."/>
            <person name="Barry K.W."/>
            <person name="Choi C."/>
            <person name="Clum A."/>
            <person name="Coughlan A.Y."/>
            <person name="Deshpande S."/>
            <person name="Douglass A.P."/>
            <person name="Hanson S.J."/>
            <person name="Klenk H.-P."/>
            <person name="LaButti K.M."/>
            <person name="Lapidus A."/>
            <person name="Lindquist E.A."/>
            <person name="Lipzen A.M."/>
            <person name="Meier-Kolthoff J.P."/>
            <person name="Ohm R.A."/>
            <person name="Otillar R.P."/>
            <person name="Pangilinan J.L."/>
            <person name="Peng Y."/>
            <person name="Rokas A."/>
            <person name="Rosa C.A."/>
            <person name="Scheuner C."/>
            <person name="Sibirny A.A."/>
            <person name="Slot J.C."/>
            <person name="Stielow J.B."/>
            <person name="Sun H."/>
            <person name="Kurtzman C.P."/>
            <person name="Blackwell M."/>
            <person name="Grigoriev I.V."/>
            <person name="Jeffries T.W."/>
        </authorList>
    </citation>
    <scope>NUCLEOTIDE SEQUENCE [LARGE SCALE GENOMIC DNA]</scope>
    <source>
        <strain evidence="3 4">DSM 6958</strain>
    </source>
</reference>
<dbReference type="Pfam" id="PF08590">
    <property type="entry name" value="DUF1771"/>
    <property type="match status" value="1"/>
</dbReference>
<dbReference type="InterPro" id="IPR002625">
    <property type="entry name" value="Smr_dom"/>
</dbReference>
<dbReference type="PANTHER" id="PTHR47417">
    <property type="entry name" value="SMR DOMAIN-CONTAINING PROTEIN YPL199C"/>
    <property type="match status" value="1"/>
</dbReference>
<evidence type="ECO:0000313" key="4">
    <source>
        <dbReference type="Proteomes" id="UP000095009"/>
    </source>
</evidence>
<dbReference type="SMART" id="SM01162">
    <property type="entry name" value="DUF1771"/>
    <property type="match status" value="1"/>
</dbReference>
<evidence type="ECO:0000256" key="1">
    <source>
        <dbReference type="SAM" id="MobiDB-lite"/>
    </source>
</evidence>
<dbReference type="InterPro" id="IPR053020">
    <property type="entry name" value="Smr_domain_protein"/>
</dbReference>
<dbReference type="EMBL" id="KV454406">
    <property type="protein sequence ID" value="ODQ67825.1"/>
    <property type="molecule type" value="Genomic_DNA"/>
</dbReference>
<dbReference type="PANTHER" id="PTHR47417:SF1">
    <property type="entry name" value="SMR DOMAIN-CONTAINING PROTEIN YPL199C"/>
    <property type="match status" value="1"/>
</dbReference>
<dbReference type="Pfam" id="PF01713">
    <property type="entry name" value="Smr"/>
    <property type="match status" value="1"/>
</dbReference>
<feature type="region of interest" description="Disordered" evidence="1">
    <location>
        <begin position="185"/>
        <end position="213"/>
    </location>
</feature>
<accession>A0A1E3PQW1</accession>
<dbReference type="Proteomes" id="UP000095009">
    <property type="component" value="Unassembled WGS sequence"/>
</dbReference>
<dbReference type="SMART" id="SM00463">
    <property type="entry name" value="SMR"/>
    <property type="match status" value="1"/>
</dbReference>
<protein>
    <submittedName>
        <fullName evidence="3">DUF1771-domain-containing protein</fullName>
    </submittedName>
</protein>
<dbReference type="PROSITE" id="PS50828">
    <property type="entry name" value="SMR"/>
    <property type="match status" value="1"/>
</dbReference>
<dbReference type="InterPro" id="IPR013899">
    <property type="entry name" value="DUF1771"/>
</dbReference>
<feature type="domain" description="Smr" evidence="2">
    <location>
        <begin position="102"/>
        <end position="178"/>
    </location>
</feature>
<dbReference type="InterPro" id="IPR036063">
    <property type="entry name" value="Smr_dom_sf"/>
</dbReference>
<evidence type="ECO:0000313" key="3">
    <source>
        <dbReference type="EMBL" id="ODQ67825.1"/>
    </source>
</evidence>
<keyword evidence="4" id="KW-1185">Reference proteome</keyword>
<dbReference type="OrthoDB" id="3231855at2759"/>
<evidence type="ECO:0000259" key="2">
    <source>
        <dbReference type="PROSITE" id="PS50828"/>
    </source>
</evidence>
<proteinExistence type="predicted"/>